<dbReference type="PROSITE" id="PS50035">
    <property type="entry name" value="PLD"/>
    <property type="match status" value="2"/>
</dbReference>
<keyword evidence="6" id="KW-0677">Repeat</keyword>
<evidence type="ECO:0000256" key="10">
    <source>
        <dbReference type="ARBA" id="ARBA00023209"/>
    </source>
</evidence>
<keyword evidence="5 13" id="KW-0812">Transmembrane</keyword>
<keyword evidence="9 13" id="KW-0472">Membrane</keyword>
<evidence type="ECO:0000256" key="2">
    <source>
        <dbReference type="ARBA" id="ARBA00022475"/>
    </source>
</evidence>
<evidence type="ECO:0000256" key="12">
    <source>
        <dbReference type="NCBIfam" id="TIGR04265"/>
    </source>
</evidence>
<evidence type="ECO:0000256" key="5">
    <source>
        <dbReference type="ARBA" id="ARBA00022692"/>
    </source>
</evidence>
<keyword evidence="16" id="KW-1185">Reference proteome</keyword>
<evidence type="ECO:0000313" key="15">
    <source>
        <dbReference type="EMBL" id="SEN81997.1"/>
    </source>
</evidence>
<dbReference type="GO" id="GO:0005886">
    <property type="term" value="C:plasma membrane"/>
    <property type="evidence" value="ECO:0007669"/>
    <property type="project" value="UniProtKB-SubCell"/>
</dbReference>
<dbReference type="Pfam" id="PF13091">
    <property type="entry name" value="PLDc_2"/>
    <property type="match status" value="2"/>
</dbReference>
<dbReference type="InterPro" id="IPR025202">
    <property type="entry name" value="PLD-like_dom"/>
</dbReference>
<dbReference type="Gene3D" id="3.30.870.10">
    <property type="entry name" value="Endonuclease Chain A"/>
    <property type="match status" value="2"/>
</dbReference>
<dbReference type="Pfam" id="PF13396">
    <property type="entry name" value="PLDc_N"/>
    <property type="match status" value="1"/>
</dbReference>
<evidence type="ECO:0000256" key="6">
    <source>
        <dbReference type="ARBA" id="ARBA00022737"/>
    </source>
</evidence>
<keyword evidence="2" id="KW-1003">Cell membrane</keyword>
<dbReference type="NCBIfam" id="TIGR04265">
    <property type="entry name" value="bac_cardiolipin"/>
    <property type="match status" value="1"/>
</dbReference>
<reference evidence="15 16" key="1">
    <citation type="submission" date="2016-10" db="EMBL/GenBank/DDBJ databases">
        <authorList>
            <person name="de Groot N.N."/>
        </authorList>
    </citation>
    <scope>NUCLEOTIDE SEQUENCE [LARGE SCALE GENOMIC DNA]</scope>
    <source>
        <strain evidence="15 16">DSM 15123</strain>
    </source>
</reference>
<dbReference type="GO" id="GO:0032049">
    <property type="term" value="P:cardiolipin biosynthetic process"/>
    <property type="evidence" value="ECO:0007669"/>
    <property type="project" value="UniProtKB-UniRule"/>
</dbReference>
<evidence type="ECO:0000259" key="14">
    <source>
        <dbReference type="PROSITE" id="PS50035"/>
    </source>
</evidence>
<sequence>MQAALNFLMLHWKSLLGWVWLLTGIYLAIRIVWQQRSPAATLAWILALCLIPPVGLVLYHFVGPRRVERQSLRRMRSRALLASETDLQALRANNPHPPVWATQHSRLIEASSGIPPSSCSKVERLLGGAATLRSILQAVQCACQHIHLEYYIFEPDQTGKRLLSALTERARNGVKVRLLVDGVGSSALLGWRGRAMLQAFVQAGGEFAVFHPARLDRWRPLVNLRTHRKIVVVDGSIGFTGGINITDEENEEQLPKTAYRDTHLRMEGAGVRWLQYVFMQDWVYASGKHRFEPEVLAPHAPGPFAVHVVASGPDSDGQSIHQSVLHAISIAEQRILLTTPYFVPTEPTFFALMNAALRGVNVQILVPRRSDSWLVTVAARSYFGVLREAGVKIFEYQGNMLHAKTLVVDDNYSMVGTANFDNRSFLLNFEIAVALFSPELNRQLADDFVHDLGRARLVAFNPRSTQWYHRLPASFARLLSPLL</sequence>
<evidence type="ECO:0000256" key="8">
    <source>
        <dbReference type="ARBA" id="ARBA00023098"/>
    </source>
</evidence>
<comment type="subcellular location">
    <subcellularLocation>
        <location evidence="1">Cell membrane</location>
        <topology evidence="1">Multi-pass membrane protein</topology>
    </subcellularLocation>
</comment>
<keyword evidence="10" id="KW-0594">Phospholipid biosynthesis</keyword>
<accession>A0A1H8JNS6</accession>
<feature type="transmembrane region" description="Helical" evidence="13">
    <location>
        <begin position="40"/>
        <end position="62"/>
    </location>
</feature>
<feature type="domain" description="PLD phosphodiesterase" evidence="14">
    <location>
        <begin position="397"/>
        <end position="424"/>
    </location>
</feature>
<evidence type="ECO:0000256" key="3">
    <source>
        <dbReference type="ARBA" id="ARBA00022516"/>
    </source>
</evidence>
<dbReference type="InterPro" id="IPR022924">
    <property type="entry name" value="Cardiolipin_synthase"/>
</dbReference>
<keyword evidence="3" id="KW-0444">Lipid biosynthesis</keyword>
<dbReference type="CDD" id="cd09112">
    <property type="entry name" value="PLDc_CLS_2"/>
    <property type="match status" value="1"/>
</dbReference>
<evidence type="ECO:0000256" key="4">
    <source>
        <dbReference type="ARBA" id="ARBA00022679"/>
    </source>
</evidence>
<dbReference type="SMART" id="SM00155">
    <property type="entry name" value="PLDc"/>
    <property type="match status" value="2"/>
</dbReference>
<dbReference type="AlphaFoldDB" id="A0A1H8JNS6"/>
<dbReference type="SUPFAM" id="SSF56024">
    <property type="entry name" value="Phospholipase D/nuclease"/>
    <property type="match status" value="2"/>
</dbReference>
<dbReference type="Proteomes" id="UP000199531">
    <property type="component" value="Unassembled WGS sequence"/>
</dbReference>
<evidence type="ECO:0000256" key="11">
    <source>
        <dbReference type="ARBA" id="ARBA00023264"/>
    </source>
</evidence>
<proteinExistence type="predicted"/>
<evidence type="ECO:0000256" key="7">
    <source>
        <dbReference type="ARBA" id="ARBA00022989"/>
    </source>
</evidence>
<dbReference type="CDD" id="cd09110">
    <property type="entry name" value="PLDc_CLS_1"/>
    <property type="match status" value="1"/>
</dbReference>
<dbReference type="GO" id="GO:0008808">
    <property type="term" value="F:cardiolipin synthase activity"/>
    <property type="evidence" value="ECO:0007669"/>
    <property type="project" value="UniProtKB-UniRule"/>
</dbReference>
<gene>
    <name evidence="15" type="ORF">SAMN02745977_02113</name>
</gene>
<organism evidence="15 16">
    <name type="scientific">Brachymonas denitrificans DSM 15123</name>
    <dbReference type="NCBI Taxonomy" id="1121117"/>
    <lineage>
        <taxon>Bacteria</taxon>
        <taxon>Pseudomonadati</taxon>
        <taxon>Pseudomonadota</taxon>
        <taxon>Betaproteobacteria</taxon>
        <taxon>Burkholderiales</taxon>
        <taxon>Comamonadaceae</taxon>
        <taxon>Brachymonas</taxon>
    </lineage>
</organism>
<keyword evidence="11" id="KW-1208">Phospholipid metabolism</keyword>
<dbReference type="PANTHER" id="PTHR21248:SF22">
    <property type="entry name" value="PHOSPHOLIPASE D"/>
    <property type="match status" value="1"/>
</dbReference>
<dbReference type="InterPro" id="IPR001736">
    <property type="entry name" value="PLipase_D/transphosphatidylase"/>
</dbReference>
<dbReference type="RefSeq" id="WP_234970120.1">
    <property type="nucleotide sequence ID" value="NZ_FOCW01000007.1"/>
</dbReference>
<dbReference type="EMBL" id="FOCW01000007">
    <property type="protein sequence ID" value="SEN81997.1"/>
    <property type="molecule type" value="Genomic_DNA"/>
</dbReference>
<evidence type="ECO:0000256" key="1">
    <source>
        <dbReference type="ARBA" id="ARBA00004651"/>
    </source>
</evidence>
<dbReference type="PANTHER" id="PTHR21248">
    <property type="entry name" value="CARDIOLIPIN SYNTHASE"/>
    <property type="match status" value="1"/>
</dbReference>
<dbReference type="STRING" id="1121117.SAMN02745977_02113"/>
<feature type="transmembrane region" description="Helical" evidence="13">
    <location>
        <begin position="15"/>
        <end position="33"/>
    </location>
</feature>
<name>A0A1H8JNS6_9BURK</name>
<keyword evidence="4" id="KW-0808">Transferase</keyword>
<evidence type="ECO:0000256" key="13">
    <source>
        <dbReference type="SAM" id="Phobius"/>
    </source>
</evidence>
<feature type="domain" description="PLD phosphodiesterase" evidence="14">
    <location>
        <begin position="222"/>
        <end position="249"/>
    </location>
</feature>
<dbReference type="EC" id="2.7.8.-" evidence="12"/>
<keyword evidence="7 13" id="KW-1133">Transmembrane helix</keyword>
<dbReference type="InterPro" id="IPR027379">
    <property type="entry name" value="CLS_N"/>
</dbReference>
<evidence type="ECO:0000256" key="9">
    <source>
        <dbReference type="ARBA" id="ARBA00023136"/>
    </source>
</evidence>
<protein>
    <recommendedName>
        <fullName evidence="12">Cardiolipin synthase</fullName>
        <ecNumber evidence="12">2.7.8.-</ecNumber>
    </recommendedName>
</protein>
<evidence type="ECO:0000313" key="16">
    <source>
        <dbReference type="Proteomes" id="UP000199531"/>
    </source>
</evidence>
<keyword evidence="8" id="KW-0443">Lipid metabolism</keyword>